<evidence type="ECO:0000313" key="6">
    <source>
        <dbReference type="EMBL" id="CAL4792738.1"/>
    </source>
</evidence>
<sequence length="577" mass="62347">MEAGCGWNSTSKRFLGHHTGRYHALSMVSSTERGPDRDRGDRYVEIFLYSERPNKLRFKKAVGEASECQEEEIEALGITKQHVLDECRQHMSMEGKAKLLLSMLGVALSPGSRLYLKKTDQGLKHFLSSCPNEFSVDGSKGREIITYLPACKSESHPPCPPSEEPVKVEPMKMEAMAPMESLSLPPLAVKAAPSQAMPKAKASLPLPTASPESPMACAPSKAVSPMPPGSVESNCAYLGTRRGSQSAGPLTGHISDLGGFPPTPAPFPPTPQIDDLVLDMPVMPIADVKEPKEPESPKATFSNIDKLGTTFMNTPSDWGTPLEVTRHRHLIGLGDNQLHGNATSLAALSSTVGASAESTSAPALPATSGLPPQSWSAWGMPPATMPAPFWPPLMMPPLTGDAAAAAQALRSGSLPGGLPSDGAASLQMMLGTFMAMNGGWQQPWMQEPPTQTESAAVQQEAPQTDFIQKLLNKEIPIRLRGLPYEASEQDILAWMAKHEVVDQIVESRQAVRVYNKESRCAAFFAHPNNGKPMGVAVVALNSKEDADYVLEVLNGQYMKNRYIEVFHHMEVGRRVTN</sequence>
<reference evidence="5" key="1">
    <citation type="submission" date="2022-10" db="EMBL/GenBank/DDBJ databases">
        <authorList>
            <person name="Chen Y."/>
            <person name="Dougan E. K."/>
            <person name="Chan C."/>
            <person name="Rhodes N."/>
            <person name="Thang M."/>
        </authorList>
    </citation>
    <scope>NUCLEOTIDE SEQUENCE</scope>
</reference>
<dbReference type="EMBL" id="CAMXCT030003624">
    <property type="protein sequence ID" value="CAL4792738.1"/>
    <property type="molecule type" value="Genomic_DNA"/>
</dbReference>
<dbReference type="InterPro" id="IPR000504">
    <property type="entry name" value="RRM_dom"/>
</dbReference>
<name>A0A9P1GC71_9DINO</name>
<feature type="domain" description="RRM" evidence="4">
    <location>
        <begin position="475"/>
        <end position="570"/>
    </location>
</feature>
<keyword evidence="1" id="KW-0677">Repeat</keyword>
<reference evidence="6 7" key="2">
    <citation type="submission" date="2024-05" db="EMBL/GenBank/DDBJ databases">
        <authorList>
            <person name="Chen Y."/>
            <person name="Shah S."/>
            <person name="Dougan E. K."/>
            <person name="Thang M."/>
            <person name="Chan C."/>
        </authorList>
    </citation>
    <scope>NUCLEOTIDE SEQUENCE [LARGE SCALE GENOMIC DNA]</scope>
</reference>
<dbReference type="PROSITE" id="PS50102">
    <property type="entry name" value="RRM"/>
    <property type="match status" value="1"/>
</dbReference>
<dbReference type="SUPFAM" id="SSF54928">
    <property type="entry name" value="RNA-binding domain, RBD"/>
    <property type="match status" value="1"/>
</dbReference>
<evidence type="ECO:0000259" key="4">
    <source>
        <dbReference type="PROSITE" id="PS50102"/>
    </source>
</evidence>
<dbReference type="PANTHER" id="PTHR13976">
    <property type="entry name" value="HETEROGENEOUS NUCLEAR RIBONUCLEOPROTEIN-RELATED"/>
    <property type="match status" value="1"/>
</dbReference>
<comment type="caution">
    <text evidence="5">The sequence shown here is derived from an EMBL/GenBank/DDBJ whole genome shotgun (WGS) entry which is preliminary data.</text>
</comment>
<dbReference type="Gene3D" id="3.30.70.330">
    <property type="match status" value="1"/>
</dbReference>
<proteinExistence type="predicted"/>
<dbReference type="CDD" id="cd12254">
    <property type="entry name" value="RRM_hnRNPH_ESRPs_RBM12_like"/>
    <property type="match status" value="1"/>
</dbReference>
<evidence type="ECO:0000313" key="5">
    <source>
        <dbReference type="EMBL" id="CAI4005426.1"/>
    </source>
</evidence>
<dbReference type="InterPro" id="IPR035979">
    <property type="entry name" value="RBD_domain_sf"/>
</dbReference>
<evidence type="ECO:0000256" key="2">
    <source>
        <dbReference type="ARBA" id="ARBA00022884"/>
    </source>
</evidence>
<accession>A0A9P1GC71</accession>
<dbReference type="Proteomes" id="UP001152797">
    <property type="component" value="Unassembled WGS sequence"/>
</dbReference>
<dbReference type="InterPro" id="IPR050666">
    <property type="entry name" value="ESRP"/>
</dbReference>
<dbReference type="OrthoDB" id="431068at2759"/>
<dbReference type="EMBL" id="CAMXCT020003624">
    <property type="protein sequence ID" value="CAL1158801.1"/>
    <property type="molecule type" value="Genomic_DNA"/>
</dbReference>
<dbReference type="EMBL" id="CAMXCT010003624">
    <property type="protein sequence ID" value="CAI4005426.1"/>
    <property type="molecule type" value="Genomic_DNA"/>
</dbReference>
<dbReference type="InterPro" id="IPR012677">
    <property type="entry name" value="Nucleotide-bd_a/b_plait_sf"/>
</dbReference>
<dbReference type="AlphaFoldDB" id="A0A9P1GC71"/>
<keyword evidence="2 3" id="KW-0694">RNA-binding</keyword>
<organism evidence="5">
    <name type="scientific">Cladocopium goreaui</name>
    <dbReference type="NCBI Taxonomy" id="2562237"/>
    <lineage>
        <taxon>Eukaryota</taxon>
        <taxon>Sar</taxon>
        <taxon>Alveolata</taxon>
        <taxon>Dinophyceae</taxon>
        <taxon>Suessiales</taxon>
        <taxon>Symbiodiniaceae</taxon>
        <taxon>Cladocopium</taxon>
    </lineage>
</organism>
<evidence type="ECO:0000313" key="7">
    <source>
        <dbReference type="Proteomes" id="UP001152797"/>
    </source>
</evidence>
<keyword evidence="7" id="KW-1185">Reference proteome</keyword>
<gene>
    <name evidence="5" type="ORF">C1SCF055_LOCUS31147</name>
</gene>
<evidence type="ECO:0000256" key="3">
    <source>
        <dbReference type="PROSITE-ProRule" id="PRU00176"/>
    </source>
</evidence>
<protein>
    <submittedName>
        <fullName evidence="6">Epithelial splicing regulatory protein 1</fullName>
    </submittedName>
</protein>
<evidence type="ECO:0000256" key="1">
    <source>
        <dbReference type="ARBA" id="ARBA00022737"/>
    </source>
</evidence>
<dbReference type="GO" id="GO:0003723">
    <property type="term" value="F:RNA binding"/>
    <property type="evidence" value="ECO:0007669"/>
    <property type="project" value="UniProtKB-UniRule"/>
</dbReference>